<dbReference type="EMBL" id="CP053084">
    <property type="protein sequence ID" value="QJR30953.1"/>
    <property type="molecule type" value="Genomic_DNA"/>
</dbReference>
<protein>
    <submittedName>
        <fullName evidence="6">ABC transporter substrate-binding protein</fullName>
    </submittedName>
</protein>
<evidence type="ECO:0000256" key="3">
    <source>
        <dbReference type="ARBA" id="ARBA00022729"/>
    </source>
</evidence>
<evidence type="ECO:0000256" key="1">
    <source>
        <dbReference type="ARBA" id="ARBA00004418"/>
    </source>
</evidence>
<proteinExistence type="inferred from homology"/>
<dbReference type="RefSeq" id="WP_171101239.1">
    <property type="nucleotide sequence ID" value="NZ_CP053084.1"/>
</dbReference>
<organism evidence="6 7">
    <name type="scientific">Limnobacter profundi</name>
    <dbReference type="NCBI Taxonomy" id="2732163"/>
    <lineage>
        <taxon>Bacteria</taxon>
        <taxon>Pseudomonadati</taxon>
        <taxon>Pseudomonadota</taxon>
        <taxon>Betaproteobacteria</taxon>
        <taxon>Burkholderiales</taxon>
        <taxon>Burkholderiaceae</taxon>
        <taxon>Limnobacter</taxon>
    </lineage>
</organism>
<dbReference type="PANTHER" id="PTHR30024">
    <property type="entry name" value="ALIPHATIC SULFONATES-BINDING PROTEIN-RELATED"/>
    <property type="match status" value="1"/>
</dbReference>
<comment type="similarity">
    <text evidence="2">Belongs to the bacterial solute-binding protein SsuA/TauA family.</text>
</comment>
<comment type="subcellular location">
    <subcellularLocation>
        <location evidence="1">Periplasm</location>
    </subcellularLocation>
</comment>
<dbReference type="Gene3D" id="3.40.190.10">
    <property type="entry name" value="Periplasmic binding protein-like II"/>
    <property type="match status" value="2"/>
</dbReference>
<dbReference type="InterPro" id="IPR015168">
    <property type="entry name" value="SsuA/THI5"/>
</dbReference>
<evidence type="ECO:0000313" key="6">
    <source>
        <dbReference type="EMBL" id="QJR30953.1"/>
    </source>
</evidence>
<dbReference type="InterPro" id="IPR001638">
    <property type="entry name" value="Solute-binding_3/MltF_N"/>
</dbReference>
<dbReference type="SUPFAM" id="SSF53850">
    <property type="entry name" value="Periplasmic binding protein-like II"/>
    <property type="match status" value="1"/>
</dbReference>
<dbReference type="SMART" id="SM00062">
    <property type="entry name" value="PBPb"/>
    <property type="match status" value="1"/>
</dbReference>
<evidence type="ECO:0000259" key="5">
    <source>
        <dbReference type="SMART" id="SM00062"/>
    </source>
</evidence>
<keyword evidence="3 4" id="KW-0732">Signal</keyword>
<feature type="domain" description="Solute-binding protein family 3/N-terminal" evidence="5">
    <location>
        <begin position="40"/>
        <end position="262"/>
    </location>
</feature>
<feature type="signal peptide" evidence="4">
    <location>
        <begin position="1"/>
        <end position="26"/>
    </location>
</feature>
<accession>A0ABX6NA75</accession>
<reference evidence="6 7" key="1">
    <citation type="submission" date="2020-05" db="EMBL/GenBank/DDBJ databases">
        <title>Compete genome of Limnobacter sp. SAORIC-580.</title>
        <authorList>
            <person name="Song J."/>
            <person name="Cho J.-C."/>
        </authorList>
    </citation>
    <scope>NUCLEOTIDE SEQUENCE [LARGE SCALE GENOMIC DNA]</scope>
    <source>
        <strain evidence="6 7">SAORIC-580</strain>
    </source>
</reference>
<name>A0ABX6NA75_9BURK</name>
<evidence type="ECO:0000313" key="7">
    <source>
        <dbReference type="Proteomes" id="UP000501130"/>
    </source>
</evidence>
<dbReference type="CDD" id="cd01008">
    <property type="entry name" value="PBP2_NrtA_SsuA_CpmA_like"/>
    <property type="match status" value="1"/>
</dbReference>
<keyword evidence="7" id="KW-1185">Reference proteome</keyword>
<evidence type="ECO:0000256" key="4">
    <source>
        <dbReference type="SAM" id="SignalP"/>
    </source>
</evidence>
<dbReference type="Proteomes" id="UP000501130">
    <property type="component" value="Chromosome"/>
</dbReference>
<dbReference type="Pfam" id="PF09084">
    <property type="entry name" value="NMT1"/>
    <property type="match status" value="1"/>
</dbReference>
<gene>
    <name evidence="6" type="ORF">HKT17_15205</name>
</gene>
<feature type="chain" id="PRO_5047545539" evidence="4">
    <location>
        <begin position="27"/>
        <end position="330"/>
    </location>
</feature>
<sequence length="330" mass="37270">MKQFQLSTWIYSLLLALLLAAQSADAADVVRIAVPPTVMSLPVYVATERKFFEKHQVNPVLIECSSGQDCIKALGQGKADLASSSELPVMFAAYDNNPISVLATLVTNKDDLKFLVSRNLLQNGRLSLAGKRIGYVPKSSSHYYMDTFLLFKGVDPQQVIKVPMAASELPQALQQGRVDAISIWEPMAEQALQLGGRDIVQVDAPRLYTQTFNVSVRNQFKNKHAAQVRGVMKALSEAVDYIRDYPSRAQALLLRKKMVSQEHIEKNWNDYTFRMTLQQSLVSTLQGQARWAMREGHVQNNLPKEPEYLNYIDASFLREHKSDQVDFVYR</sequence>
<dbReference type="PANTHER" id="PTHR30024:SF47">
    <property type="entry name" value="TAURINE-BINDING PERIPLASMIC PROTEIN"/>
    <property type="match status" value="1"/>
</dbReference>
<evidence type="ECO:0000256" key="2">
    <source>
        <dbReference type="ARBA" id="ARBA00010742"/>
    </source>
</evidence>